<keyword evidence="1" id="KW-0812">Transmembrane</keyword>
<dbReference type="AlphaFoldDB" id="A0AAE0DMZ9"/>
<keyword evidence="1" id="KW-1133">Transmembrane helix</keyword>
<feature type="transmembrane region" description="Helical" evidence="1">
    <location>
        <begin position="382"/>
        <end position="407"/>
    </location>
</feature>
<dbReference type="EMBL" id="JASNWA010000004">
    <property type="protein sequence ID" value="KAK3176039.1"/>
    <property type="molecule type" value="Genomic_DNA"/>
</dbReference>
<reference evidence="2" key="1">
    <citation type="submission" date="2022-11" db="EMBL/GenBank/DDBJ databases">
        <title>Chromosomal genome sequence assembly and mating type (MAT) locus characterization of the leprose asexual lichenized fungus Lepraria neglecta (Nyl.) Erichsen.</title>
        <authorList>
            <person name="Allen J.L."/>
            <person name="Pfeffer B."/>
        </authorList>
    </citation>
    <scope>NUCLEOTIDE SEQUENCE</scope>
    <source>
        <strain evidence="2">Allen 5258</strain>
    </source>
</reference>
<proteinExistence type="predicted"/>
<keyword evidence="1" id="KW-0472">Membrane</keyword>
<dbReference type="Proteomes" id="UP001276659">
    <property type="component" value="Unassembled WGS sequence"/>
</dbReference>
<organism evidence="2 3">
    <name type="scientific">Lepraria neglecta</name>
    <dbReference type="NCBI Taxonomy" id="209136"/>
    <lineage>
        <taxon>Eukaryota</taxon>
        <taxon>Fungi</taxon>
        <taxon>Dikarya</taxon>
        <taxon>Ascomycota</taxon>
        <taxon>Pezizomycotina</taxon>
        <taxon>Lecanoromycetes</taxon>
        <taxon>OSLEUM clade</taxon>
        <taxon>Lecanoromycetidae</taxon>
        <taxon>Lecanorales</taxon>
        <taxon>Lecanorineae</taxon>
        <taxon>Stereocaulaceae</taxon>
        <taxon>Lepraria</taxon>
    </lineage>
</organism>
<gene>
    <name evidence="2" type="ORF">OEA41_007361</name>
</gene>
<name>A0AAE0DMZ9_9LECA</name>
<evidence type="ECO:0000313" key="3">
    <source>
        <dbReference type="Proteomes" id="UP001276659"/>
    </source>
</evidence>
<evidence type="ECO:0000256" key="1">
    <source>
        <dbReference type="SAM" id="Phobius"/>
    </source>
</evidence>
<evidence type="ECO:0000313" key="2">
    <source>
        <dbReference type="EMBL" id="KAK3176039.1"/>
    </source>
</evidence>
<comment type="caution">
    <text evidence="2">The sequence shown here is derived from an EMBL/GenBank/DDBJ whole genome shotgun (WGS) entry which is preliminary data.</text>
</comment>
<sequence length="508" mass="56179">MTTNAIDNANESANVLQAQIAYEINTRRELKGSLGYAQSCYSEPSPLCQEYIVQNLPLTTINFNASCPFDEALCLTQAIQIDTGFIDSAVHLGINARAEDRVLYRRTTSCAVLSTDGYAATVPGEYAAYPYDNTTGFFYGPNYLSGNDYTESFSNYTYNGRYDFWYDLLSCSSLQDFTPIPALHGGDGDVDIVFLMTALTYLDPIDDPWFSAHTPLELPGGHQAYVADNNPSPLGCINQHQFCNPNLPSQSGCTDLTGLVQASQSIPGISFSQKQNATFTRLQEAAAAASLNEVVISLDQEILLAVQSVAANQGINLSIDQWKYEVINLNNIMLAYIQSLMVSYVTGPQQDKTFAYDNWIEKPSTPEAQAMCDNQIIFNRNYYSFSIFGMALILALGGFIILLNLTLEPLIRFIRRHITRSGHGAYKQLEWDMTETLQIQRLVYEGQGTGTWHGAPEDVPVTSHGDRFGIPEWTGAGEARRVSRGGSMWEKAGSPLMKTESRIVVTEL</sequence>
<accession>A0AAE0DMZ9</accession>
<keyword evidence="3" id="KW-1185">Reference proteome</keyword>
<protein>
    <submittedName>
        <fullName evidence="2">Uncharacterized protein</fullName>
    </submittedName>
</protein>